<proteinExistence type="predicted"/>
<dbReference type="Proteomes" id="UP000232615">
    <property type="component" value="Segment"/>
</dbReference>
<organism evidence="1 2">
    <name type="scientific">Tunisvirus fontaine2</name>
    <dbReference type="NCBI Taxonomy" id="1421067"/>
    <lineage>
        <taxon>Viruses</taxon>
        <taxon>Varidnaviria</taxon>
        <taxon>Bamfordvirae</taxon>
        <taxon>Nucleocytoviricota</taxon>
        <taxon>Megaviricetes</taxon>
        <taxon>Pimascovirales</taxon>
        <taxon>Pimascovirales incertae sedis</taxon>
        <taxon>Marseilleviridae</taxon>
        <taxon>Losannavirus</taxon>
        <taxon>Losannavirus tunisense</taxon>
    </lineage>
</organism>
<evidence type="ECO:0000313" key="2">
    <source>
        <dbReference type="Proteomes" id="UP000232615"/>
    </source>
</evidence>
<name>V9SDD8_9VIRU</name>
<protein>
    <submittedName>
        <fullName evidence="1">Uncharacterized protein</fullName>
    </submittedName>
</protein>
<reference evidence="1 2" key="1">
    <citation type="journal article" date="2014" name="Arch. Virol.">
        <title>Complete genome sequence of Tunisvirus, a new member of the proposed family Marseilleviridae.</title>
        <authorList>
            <person name="Aherfi S."/>
            <person name="Boughalmi M."/>
            <person name="Pagnier I."/>
            <person name="Fournous G."/>
            <person name="La Scola B."/>
            <person name="Raoult D."/>
            <person name="Colson P."/>
        </authorList>
    </citation>
    <scope>NUCLEOTIDE SEQUENCE [LARGE SCALE GENOMIC DNA]</scope>
    <source>
        <strain evidence="1 2">U484</strain>
    </source>
</reference>
<evidence type="ECO:0000313" key="1">
    <source>
        <dbReference type="EMBL" id="AHC54720.1"/>
    </source>
</evidence>
<dbReference type="EMBL" id="KF483846">
    <property type="protein sequence ID" value="AHC54720.1"/>
    <property type="molecule type" value="Genomic_DNA"/>
</dbReference>
<sequence length="265" mass="30307">MQFLDKFSDELLDVNDGSCPFLSGEASILCNVFSDIFGVWAGSTQSKNCVSFLCDGKGPSRWLVQNPERSSSSVVESPPREKKAHLMFVVPLTENTEAEICNLAKNAKFVMNNKKTSFLRVFGRGFVRYAKGHVYCVFAECPRSHSLRWYDSPPTMGVWMEKFYQDCKNCGMGFDRELTTEDFVFTDSGVMMANFDKFEPGEFDAGDKMKFLCVLMELVIGRNFLLYSNTTRENFARRVRKTLEREKTNDKGNVLPLIWKVLEEL</sequence>
<gene>
    <name evidence="1" type="ORF">TNS_ORF2</name>
</gene>
<accession>V9SDD8</accession>
<keyword evidence="2" id="KW-1185">Reference proteome</keyword>